<evidence type="ECO:0000256" key="2">
    <source>
        <dbReference type="PIRSR" id="PIRSR000390-2"/>
    </source>
</evidence>
<dbReference type="EMBL" id="LO017727">
    <property type="protein sequence ID" value="CRH08107.1"/>
    <property type="molecule type" value="Genomic_DNA"/>
</dbReference>
<dbReference type="InterPro" id="IPR015424">
    <property type="entry name" value="PyrdxlP-dep_Trfase"/>
</dbReference>
<sequence length="386" mass="41544">MIPLAIPHLAGREAEYLQSCIESTFVSSVGPFVDRFEQLVASGAGAAHGVATASGTAGLHAALAAVGVARDELVILPSLTFIASANAIAYQGALPWVMDVRPDSWTLDPDVVAEALERQTAWDRHRLIHIPTGKRVAAIMPVHVLGTPAEMDLLLPLAKRYKLPVVADGAAAMGATLHGRAIAEPDGQGAVADLTVFSFNGNKTITCGGGGAVVGEDEALMARVRHLTTTARQGPGYDHDEVGFNYRMTNLQAAVGCAQMERKEELVAAKRRIRNRYAEALGELPGVTPFMAPRWAESAWWFSGIVLDRSREEQERVRAALREKGVDARPFWTPIHQQRPYAAAPASKMPVCDATWWKVLTLPCSCGLGEAEQEQVITAVKQVLES</sequence>
<protein>
    <submittedName>
        <fullName evidence="4">Putative pyridoxal dependent aminotransferase, DegT/DnrJ/EryC1/StrS types</fullName>
    </submittedName>
</protein>
<evidence type="ECO:0000256" key="3">
    <source>
        <dbReference type="RuleBase" id="RU004508"/>
    </source>
</evidence>
<feature type="active site" description="Proton acceptor" evidence="1">
    <location>
        <position position="203"/>
    </location>
</feature>
<dbReference type="GO" id="GO:0030170">
    <property type="term" value="F:pyridoxal phosphate binding"/>
    <property type="evidence" value="ECO:0007669"/>
    <property type="project" value="TreeGrafter"/>
</dbReference>
<reference evidence="4" key="1">
    <citation type="submission" date="2015-04" db="EMBL/GenBank/DDBJ databases">
        <authorList>
            <person name="Syromyatnikov M.Y."/>
            <person name="Popov V.N."/>
        </authorList>
    </citation>
    <scope>NUCLEOTIDE SEQUENCE</scope>
    <source>
        <strain evidence="4">MO-1</strain>
    </source>
</reference>
<keyword evidence="4" id="KW-0808">Transferase</keyword>
<gene>
    <name evidence="4" type="ORF">MAGMO_3979</name>
</gene>
<organism evidence="4">
    <name type="scientific">Magnetococcus massalia (strain MO-1)</name>
    <dbReference type="NCBI Taxonomy" id="451514"/>
    <lineage>
        <taxon>Bacteria</taxon>
        <taxon>Pseudomonadati</taxon>
        <taxon>Pseudomonadota</taxon>
        <taxon>Magnetococcia</taxon>
        <taxon>Magnetococcales</taxon>
        <taxon>Magnetococcaceae</taxon>
        <taxon>Magnetococcus</taxon>
    </lineage>
</organism>
<dbReference type="Pfam" id="PF01041">
    <property type="entry name" value="DegT_DnrJ_EryC1"/>
    <property type="match status" value="1"/>
</dbReference>
<dbReference type="PANTHER" id="PTHR30244">
    <property type="entry name" value="TRANSAMINASE"/>
    <property type="match status" value="1"/>
</dbReference>
<evidence type="ECO:0000313" key="4">
    <source>
        <dbReference type="EMBL" id="CRH08107.1"/>
    </source>
</evidence>
<accession>A0A1S7LPW9</accession>
<proteinExistence type="inferred from homology"/>
<dbReference type="InterPro" id="IPR015421">
    <property type="entry name" value="PyrdxlP-dep_Trfase_major"/>
</dbReference>
<keyword evidence="2 3" id="KW-0663">Pyridoxal phosphate</keyword>
<dbReference type="InterPro" id="IPR000653">
    <property type="entry name" value="DegT/StrS_aminotransferase"/>
</dbReference>
<dbReference type="GO" id="GO:0008483">
    <property type="term" value="F:transaminase activity"/>
    <property type="evidence" value="ECO:0007669"/>
    <property type="project" value="UniProtKB-KW"/>
</dbReference>
<name>A0A1S7LPW9_MAGMO</name>
<dbReference type="GO" id="GO:0000271">
    <property type="term" value="P:polysaccharide biosynthetic process"/>
    <property type="evidence" value="ECO:0007669"/>
    <property type="project" value="TreeGrafter"/>
</dbReference>
<dbReference type="PIRSF" id="PIRSF000390">
    <property type="entry name" value="PLP_StrS"/>
    <property type="match status" value="1"/>
</dbReference>
<dbReference type="Gene3D" id="3.40.640.10">
    <property type="entry name" value="Type I PLP-dependent aspartate aminotransferase-like (Major domain)"/>
    <property type="match status" value="1"/>
</dbReference>
<dbReference type="Gene3D" id="3.90.1150.10">
    <property type="entry name" value="Aspartate Aminotransferase, domain 1"/>
    <property type="match status" value="1"/>
</dbReference>
<evidence type="ECO:0000256" key="1">
    <source>
        <dbReference type="PIRSR" id="PIRSR000390-1"/>
    </source>
</evidence>
<dbReference type="InterPro" id="IPR015422">
    <property type="entry name" value="PyrdxlP-dep_Trfase_small"/>
</dbReference>
<dbReference type="PANTHER" id="PTHR30244:SF30">
    <property type="entry name" value="BLR5990 PROTEIN"/>
    <property type="match status" value="1"/>
</dbReference>
<dbReference type="SUPFAM" id="SSF53383">
    <property type="entry name" value="PLP-dependent transferases"/>
    <property type="match status" value="1"/>
</dbReference>
<comment type="similarity">
    <text evidence="3">Belongs to the DegT/DnrJ/EryC1 family.</text>
</comment>
<keyword evidence="4" id="KW-0032">Aminotransferase</keyword>
<dbReference type="AlphaFoldDB" id="A0A1S7LPW9"/>
<feature type="modified residue" description="N6-(pyridoxal phosphate)lysine" evidence="2">
    <location>
        <position position="203"/>
    </location>
</feature>
<dbReference type="CDD" id="cd00616">
    <property type="entry name" value="AHBA_syn"/>
    <property type="match status" value="1"/>
</dbReference>